<dbReference type="GO" id="GO:0061578">
    <property type="term" value="F:K63-linked deubiquitinase activity"/>
    <property type="evidence" value="ECO:0007669"/>
    <property type="project" value="TreeGrafter"/>
</dbReference>
<dbReference type="InterPro" id="IPR015063">
    <property type="entry name" value="USP8_dimer"/>
</dbReference>
<reference evidence="4" key="1">
    <citation type="submission" date="2017-02" db="UniProtKB">
        <authorList>
            <consortium name="WormBaseParasite"/>
        </authorList>
    </citation>
    <scope>IDENTIFICATION</scope>
</reference>
<name>A0A0N4VW66_HAEPC</name>
<protein>
    <submittedName>
        <fullName evidence="4">USP8_dimer domain-containing protein</fullName>
    </submittedName>
</protein>
<dbReference type="SUPFAM" id="SSF140856">
    <property type="entry name" value="USP8 N-terminal domain-like"/>
    <property type="match status" value="1"/>
</dbReference>
<evidence type="ECO:0000313" key="4">
    <source>
        <dbReference type="WBParaSite" id="HPLM_0000153601-mRNA-1"/>
    </source>
</evidence>
<proteinExistence type="predicted"/>
<dbReference type="EMBL" id="UZAF01002092">
    <property type="protein sequence ID" value="VDO10012.1"/>
    <property type="molecule type" value="Genomic_DNA"/>
</dbReference>
<evidence type="ECO:0000313" key="3">
    <source>
        <dbReference type="Proteomes" id="UP000268014"/>
    </source>
</evidence>
<dbReference type="AlphaFoldDB" id="A0A0N4VW66"/>
<gene>
    <name evidence="2" type="ORF">HPLM_LOCUS1534</name>
</gene>
<accession>A0A0N4VW66</accession>
<feature type="domain" description="USP8 dimerisation" evidence="1">
    <location>
        <begin position="16"/>
        <end position="118"/>
    </location>
</feature>
<evidence type="ECO:0000313" key="2">
    <source>
        <dbReference type="EMBL" id="VDO10012.1"/>
    </source>
</evidence>
<dbReference type="Pfam" id="PF08969">
    <property type="entry name" value="USP8_dimer"/>
    <property type="match status" value="1"/>
</dbReference>
<organism evidence="4">
    <name type="scientific">Haemonchus placei</name>
    <name type="common">Barber's pole worm</name>
    <dbReference type="NCBI Taxonomy" id="6290"/>
    <lineage>
        <taxon>Eukaryota</taxon>
        <taxon>Metazoa</taxon>
        <taxon>Ecdysozoa</taxon>
        <taxon>Nematoda</taxon>
        <taxon>Chromadorea</taxon>
        <taxon>Rhabditida</taxon>
        <taxon>Rhabditina</taxon>
        <taxon>Rhabditomorpha</taxon>
        <taxon>Strongyloidea</taxon>
        <taxon>Trichostrongylidae</taxon>
        <taxon>Haemonchus</taxon>
    </lineage>
</organism>
<dbReference type="STRING" id="6290.A0A0N4VW66"/>
<keyword evidence="3" id="KW-1185">Reference proteome</keyword>
<dbReference type="GO" id="GO:0016020">
    <property type="term" value="C:membrane"/>
    <property type="evidence" value="ECO:0007669"/>
    <property type="project" value="TreeGrafter"/>
</dbReference>
<dbReference type="GO" id="GO:0005768">
    <property type="term" value="C:endosome"/>
    <property type="evidence" value="ECO:0007669"/>
    <property type="project" value="TreeGrafter"/>
</dbReference>
<dbReference type="PANTHER" id="PTHR12947:SF13">
    <property type="entry name" value="FI19924P1"/>
    <property type="match status" value="1"/>
</dbReference>
<dbReference type="GO" id="GO:0070536">
    <property type="term" value="P:protein K63-linked deubiquitination"/>
    <property type="evidence" value="ECO:0007669"/>
    <property type="project" value="TreeGrafter"/>
</dbReference>
<dbReference type="Gene3D" id="1.20.58.80">
    <property type="entry name" value="Phosphotransferase system, lactose/cellobiose-type IIA subunit"/>
    <property type="match status" value="1"/>
</dbReference>
<dbReference type="WBParaSite" id="HPLM_0000153601-mRNA-1">
    <property type="protein sequence ID" value="HPLM_0000153601-mRNA-1"/>
    <property type="gene ID" value="HPLM_0000153601"/>
</dbReference>
<dbReference type="Proteomes" id="UP000268014">
    <property type="component" value="Unassembled WGS sequence"/>
</dbReference>
<dbReference type="OrthoDB" id="3640at2759"/>
<reference evidence="2 3" key="2">
    <citation type="submission" date="2018-11" db="EMBL/GenBank/DDBJ databases">
        <authorList>
            <consortium name="Pathogen Informatics"/>
        </authorList>
    </citation>
    <scope>NUCLEOTIDE SEQUENCE [LARGE SCALE GENOMIC DNA]</scope>
    <source>
        <strain evidence="2 3">MHpl1</strain>
    </source>
</reference>
<sequence length="164" mass="18640">MDDRVEDNMAFIMNVGERMSALMALGKPQKVSNTVPIVRYYRSMIEVHRMALSYLKNQDLERALVLLIRFCSFTIEELPKHHEFNTFAGEEKRTVFALLKPALDRAENLKKLLKAKFEVEAEEVRNYNAARQAKLEARRAQSGQAAERPTSIAASGEANVVNIV</sequence>
<evidence type="ECO:0000259" key="1">
    <source>
        <dbReference type="Pfam" id="PF08969"/>
    </source>
</evidence>
<dbReference type="PANTHER" id="PTHR12947">
    <property type="entry name" value="AMSH-LIKE PROTEASE"/>
    <property type="match status" value="1"/>
</dbReference>